<dbReference type="KEGG" id="aser:Asera_32480"/>
<reference evidence="1" key="1">
    <citation type="submission" date="2020-08" db="EMBL/GenBank/DDBJ databases">
        <title>Whole genome shotgun sequence of Actinocatenispora sera NBRC 101916.</title>
        <authorList>
            <person name="Komaki H."/>
            <person name="Tamura T."/>
        </authorList>
    </citation>
    <scope>NUCLEOTIDE SEQUENCE</scope>
    <source>
        <strain evidence="1">NBRC 101916</strain>
    </source>
</reference>
<protein>
    <recommendedName>
        <fullName evidence="3">Transferase</fullName>
    </recommendedName>
</protein>
<dbReference type="EMBL" id="AP023354">
    <property type="protein sequence ID" value="BCJ29140.1"/>
    <property type="molecule type" value="Genomic_DNA"/>
</dbReference>
<evidence type="ECO:0000313" key="1">
    <source>
        <dbReference type="EMBL" id="BCJ29140.1"/>
    </source>
</evidence>
<dbReference type="AlphaFoldDB" id="A0A810L0U5"/>
<organism evidence="1 2">
    <name type="scientific">Actinocatenispora sera</name>
    <dbReference type="NCBI Taxonomy" id="390989"/>
    <lineage>
        <taxon>Bacteria</taxon>
        <taxon>Bacillati</taxon>
        <taxon>Actinomycetota</taxon>
        <taxon>Actinomycetes</taxon>
        <taxon>Micromonosporales</taxon>
        <taxon>Micromonosporaceae</taxon>
        <taxon>Actinocatenispora</taxon>
    </lineage>
</organism>
<dbReference type="Gene3D" id="3.40.50.150">
    <property type="entry name" value="Vaccinia Virus protein VP39"/>
    <property type="match status" value="1"/>
</dbReference>
<dbReference type="PANTHER" id="PTHR43167:SF1">
    <property type="entry name" value="PUTATIVE (AFU_ORTHOLOGUE AFUA_6G01830)-RELATED"/>
    <property type="match status" value="1"/>
</dbReference>
<gene>
    <name evidence="1" type="ORF">Asera_32480</name>
</gene>
<dbReference type="PANTHER" id="PTHR43167">
    <property type="entry name" value="PUTATIVE (AFU_ORTHOLOGUE AFUA_6G01830)-RELATED"/>
    <property type="match status" value="1"/>
</dbReference>
<sequence length="193" mass="19258">MAAVTAPTRPLPPLVVRAKQGAAAAGFGRSCRDEVGRLLATLAAAAGAGPVGELGSGYGVGTAWLRAGLAPGGRLVTVDLDPAAAAATGALFADDAAVTVLADDWRAASGHGPYRLLFCDGGGKQGGPDAVAELIAPGGVVVLDDFTASDEWPPRFAGEVDELRLAWLSDERFAATEVGTGPGVVALVATRLA</sequence>
<keyword evidence="2" id="KW-1185">Reference proteome</keyword>
<evidence type="ECO:0000313" key="2">
    <source>
        <dbReference type="Proteomes" id="UP000680750"/>
    </source>
</evidence>
<proteinExistence type="predicted"/>
<name>A0A810L0U5_9ACTN</name>
<evidence type="ECO:0008006" key="3">
    <source>
        <dbReference type="Google" id="ProtNLM"/>
    </source>
</evidence>
<dbReference type="Pfam" id="PF13578">
    <property type="entry name" value="Methyltransf_24"/>
    <property type="match status" value="1"/>
</dbReference>
<accession>A0A810L0U5</accession>
<dbReference type="Proteomes" id="UP000680750">
    <property type="component" value="Chromosome"/>
</dbReference>
<dbReference type="SUPFAM" id="SSF53335">
    <property type="entry name" value="S-adenosyl-L-methionine-dependent methyltransferases"/>
    <property type="match status" value="1"/>
</dbReference>
<dbReference type="InterPro" id="IPR029063">
    <property type="entry name" value="SAM-dependent_MTases_sf"/>
</dbReference>